<proteinExistence type="predicted"/>
<evidence type="ECO:0000313" key="3">
    <source>
        <dbReference type="Proteomes" id="UP000015104"/>
    </source>
</evidence>
<evidence type="ECO:0000256" key="1">
    <source>
        <dbReference type="SAM" id="SignalP"/>
    </source>
</evidence>
<dbReference type="EnsemblMetazoa" id="tetur03g03880.1">
    <property type="protein sequence ID" value="tetur03g03880.1"/>
    <property type="gene ID" value="tetur03g03880"/>
</dbReference>
<evidence type="ECO:0000313" key="2">
    <source>
        <dbReference type="EnsemblMetazoa" id="tetur03g03880.1"/>
    </source>
</evidence>
<reference evidence="3" key="1">
    <citation type="submission" date="2011-08" db="EMBL/GenBank/DDBJ databases">
        <authorList>
            <person name="Rombauts S."/>
        </authorList>
    </citation>
    <scope>NUCLEOTIDE SEQUENCE</scope>
    <source>
        <strain evidence="3">London</strain>
    </source>
</reference>
<evidence type="ECO:0008006" key="4">
    <source>
        <dbReference type="Google" id="ProtNLM"/>
    </source>
</evidence>
<dbReference type="KEGG" id="tut:107372051"/>
<keyword evidence="3" id="KW-1185">Reference proteome</keyword>
<dbReference type="HOGENOM" id="CLU_1847637_0_0_1"/>
<reference evidence="2" key="2">
    <citation type="submission" date="2015-06" db="UniProtKB">
        <authorList>
            <consortium name="EnsemblMetazoa"/>
        </authorList>
    </citation>
    <scope>IDENTIFICATION</scope>
</reference>
<dbReference type="OrthoDB" id="10594079at2759"/>
<feature type="signal peptide" evidence="1">
    <location>
        <begin position="1"/>
        <end position="24"/>
    </location>
</feature>
<keyword evidence="1" id="KW-0732">Signal</keyword>
<feature type="chain" id="PRO_5004580801" description="Corticotropin-releasing factor domain-containing protein" evidence="1">
    <location>
        <begin position="25"/>
        <end position="139"/>
    </location>
</feature>
<dbReference type="AlphaFoldDB" id="T1JZG6"/>
<dbReference type="EMBL" id="CAEY01001120">
    <property type="status" value="NOT_ANNOTATED_CDS"/>
    <property type="molecule type" value="Genomic_DNA"/>
</dbReference>
<dbReference type="Proteomes" id="UP000015104">
    <property type="component" value="Unassembled WGS sequence"/>
</dbReference>
<protein>
    <recommendedName>
        <fullName evidence="4">Corticotropin-releasing factor domain-containing protein</fullName>
    </recommendedName>
</protein>
<organism evidence="2 3">
    <name type="scientific">Tetranychus urticae</name>
    <name type="common">Two-spotted spider mite</name>
    <dbReference type="NCBI Taxonomy" id="32264"/>
    <lineage>
        <taxon>Eukaryota</taxon>
        <taxon>Metazoa</taxon>
        <taxon>Ecdysozoa</taxon>
        <taxon>Arthropoda</taxon>
        <taxon>Chelicerata</taxon>
        <taxon>Arachnida</taxon>
        <taxon>Acari</taxon>
        <taxon>Acariformes</taxon>
        <taxon>Trombidiformes</taxon>
        <taxon>Prostigmata</taxon>
        <taxon>Eleutherengona</taxon>
        <taxon>Raphignathae</taxon>
        <taxon>Tetranychoidea</taxon>
        <taxon>Tetranychidae</taxon>
        <taxon>Tetranychus</taxon>
    </lineage>
</organism>
<gene>
    <name evidence="2" type="primary">107372051</name>
</gene>
<dbReference type="OMA" id="YNNKAIR"/>
<sequence length="139" mass="15945">MALHFLSSFVIFQFALVFYQILECTHTIAETVDLDDKLGLEQQYIFNNGFSLDQSDPDEIHFHESLALLPDLVNVGKRAKSSKPRRLRSGSMDRSRYRGTKLKKFPESMKAGDIARLLMELAERRGISYNNKAIRYGLS</sequence>
<accession>T1JZG6</accession>
<name>T1JZG6_TETUR</name>